<dbReference type="InterPro" id="IPR025946">
    <property type="entry name" value="CABIT_dom"/>
</dbReference>
<dbReference type="GO" id="GO:0005634">
    <property type="term" value="C:nucleus"/>
    <property type="evidence" value="ECO:0007669"/>
    <property type="project" value="TreeGrafter"/>
</dbReference>
<feature type="domain" description="CABIT" evidence="2">
    <location>
        <begin position="2"/>
        <end position="201"/>
    </location>
</feature>
<organism evidence="3 4">
    <name type="scientific">Eleutherodactylus coqui</name>
    <name type="common">Puerto Rican coqui</name>
    <dbReference type="NCBI Taxonomy" id="57060"/>
    <lineage>
        <taxon>Eukaryota</taxon>
        <taxon>Metazoa</taxon>
        <taxon>Chordata</taxon>
        <taxon>Craniata</taxon>
        <taxon>Vertebrata</taxon>
        <taxon>Euteleostomi</taxon>
        <taxon>Amphibia</taxon>
        <taxon>Batrachia</taxon>
        <taxon>Anura</taxon>
        <taxon>Neobatrachia</taxon>
        <taxon>Hyloidea</taxon>
        <taxon>Eleutherodactylidae</taxon>
        <taxon>Eleutherodactylinae</taxon>
        <taxon>Eleutherodactylus</taxon>
        <taxon>Eleutherodactylus</taxon>
    </lineage>
</organism>
<dbReference type="AlphaFoldDB" id="A0A8J6ECW6"/>
<comment type="similarity">
    <text evidence="1">Belongs to the themis family.</text>
</comment>
<dbReference type="GO" id="GO:0005737">
    <property type="term" value="C:cytoplasm"/>
    <property type="evidence" value="ECO:0007669"/>
    <property type="project" value="TreeGrafter"/>
</dbReference>
<name>A0A8J6ECW6_ELECQ</name>
<dbReference type="InterPro" id="IPR039671">
    <property type="entry name" value="THEMIS"/>
</dbReference>
<evidence type="ECO:0000259" key="2">
    <source>
        <dbReference type="Pfam" id="PF12736"/>
    </source>
</evidence>
<dbReference type="Proteomes" id="UP000770717">
    <property type="component" value="Unassembled WGS sequence"/>
</dbReference>
<dbReference type="PANTHER" id="PTHR15215:SF2">
    <property type="entry name" value="PROTEIN THEMIS2"/>
    <property type="match status" value="1"/>
</dbReference>
<sequence>GSVYDISGSECCLSTGDLLKLVDKELVSFSLVNLQTGKKKKLPNDFKGVFQVIVDNCVHGTLAELYEKLSCYSHAYWFTSQSDFIVGEHVIQKMCPIQLLSTDANTGCVECYIYDGPNSYYVKIPLSTKGQFYECENKEFYTVEQILEDPGLRKRNFRCENIGTGVYQLCPEYEIKTIMQMRKGFVMMPSSLEVDIVDISDHCGNITFIQPMSLKDIFDHQQTFPVVAEILETAEFQHMVKNDTYSVLQKGQKIIIYRKIVSKKILATGIKGKTSKFFYIYESYQGKFRQKPREFTSIFELWTKALEGIKLKVVVTQDCDSSDENFPSLCIGDHLQVLNHAKTVLTSSMGPQETDVLICNKGTAAEVDDDDDDDNDKPEEVMLPIYMEGRFVEEVEDTKKYNISNIIQRLKLPCDVKVVTKDTSLSNDPLAYFPSVRLEEIVEASALFVSLYDRASECFELPIKYFNISVVLLEDTVSSTTGLTNSTKVEELMECFYYNLRKDLPSQQPPPPRPPKRE</sequence>
<evidence type="ECO:0000313" key="3">
    <source>
        <dbReference type="EMBL" id="KAG9466778.1"/>
    </source>
</evidence>
<comment type="caution">
    <text evidence="3">The sequence shown here is derived from an EMBL/GenBank/DDBJ whole genome shotgun (WGS) entry which is preliminary data.</text>
</comment>
<dbReference type="EMBL" id="WNTK01001836">
    <property type="protein sequence ID" value="KAG9466778.1"/>
    <property type="molecule type" value="Genomic_DNA"/>
</dbReference>
<protein>
    <recommendedName>
        <fullName evidence="2">CABIT domain-containing protein</fullName>
    </recommendedName>
</protein>
<proteinExistence type="inferred from homology"/>
<dbReference type="OrthoDB" id="9030353at2759"/>
<feature type="non-terminal residue" evidence="3">
    <location>
        <position position="518"/>
    </location>
</feature>
<feature type="domain" description="CABIT" evidence="2">
    <location>
        <begin position="224"/>
        <end position="455"/>
    </location>
</feature>
<dbReference type="PANTHER" id="PTHR15215">
    <property type="entry name" value="CABIT DOMAIN-CONTAINING PROTEIN"/>
    <property type="match status" value="1"/>
</dbReference>
<keyword evidence="4" id="KW-1185">Reference proteome</keyword>
<gene>
    <name evidence="3" type="ORF">GDO78_016141</name>
</gene>
<reference evidence="3" key="1">
    <citation type="thesis" date="2020" institute="ProQuest LLC" country="789 East Eisenhower Parkway, Ann Arbor, MI, USA">
        <title>Comparative Genomics and Chromosome Evolution.</title>
        <authorList>
            <person name="Mudd A.B."/>
        </authorList>
    </citation>
    <scope>NUCLEOTIDE SEQUENCE</scope>
    <source>
        <strain evidence="3">HN-11 Male</strain>
        <tissue evidence="3">Kidney and liver</tissue>
    </source>
</reference>
<accession>A0A8J6ECW6</accession>
<dbReference type="GO" id="GO:0050852">
    <property type="term" value="P:T cell receptor signaling pathway"/>
    <property type="evidence" value="ECO:0007669"/>
    <property type="project" value="TreeGrafter"/>
</dbReference>
<dbReference type="Pfam" id="PF12736">
    <property type="entry name" value="CABIT"/>
    <property type="match status" value="2"/>
</dbReference>
<evidence type="ECO:0000313" key="4">
    <source>
        <dbReference type="Proteomes" id="UP000770717"/>
    </source>
</evidence>
<evidence type="ECO:0000256" key="1">
    <source>
        <dbReference type="ARBA" id="ARBA00006414"/>
    </source>
</evidence>
<feature type="non-terminal residue" evidence="3">
    <location>
        <position position="1"/>
    </location>
</feature>